<protein>
    <submittedName>
        <fullName evidence="2">Uncharacterized protein</fullName>
    </submittedName>
</protein>
<evidence type="ECO:0000313" key="2">
    <source>
        <dbReference type="EMBL" id="KAK0429984.1"/>
    </source>
</evidence>
<name>A0AA39IVK4_9AGAR</name>
<dbReference type="Proteomes" id="UP001175226">
    <property type="component" value="Unassembled WGS sequence"/>
</dbReference>
<dbReference type="InterPro" id="IPR036866">
    <property type="entry name" value="RibonucZ/Hydroxyglut_hydro"/>
</dbReference>
<dbReference type="PANTHER" id="PTHR15032">
    <property type="entry name" value="N-ACYL-PHOSPHATIDYLETHANOLAMINE-HYDROLYZING PHOSPHOLIPASE D"/>
    <property type="match status" value="1"/>
</dbReference>
<evidence type="ECO:0000313" key="3">
    <source>
        <dbReference type="Proteomes" id="UP001175226"/>
    </source>
</evidence>
<dbReference type="AlphaFoldDB" id="A0AA39IVK4"/>
<keyword evidence="3" id="KW-1185">Reference proteome</keyword>
<accession>A0AA39IVK4</accession>
<dbReference type="EMBL" id="JAUEPT010000181">
    <property type="protein sequence ID" value="KAK0429984.1"/>
    <property type="molecule type" value="Genomic_DNA"/>
</dbReference>
<organism evidence="2 3">
    <name type="scientific">Armillaria borealis</name>
    <dbReference type="NCBI Taxonomy" id="47425"/>
    <lineage>
        <taxon>Eukaryota</taxon>
        <taxon>Fungi</taxon>
        <taxon>Dikarya</taxon>
        <taxon>Basidiomycota</taxon>
        <taxon>Agaricomycotina</taxon>
        <taxon>Agaricomycetes</taxon>
        <taxon>Agaricomycetidae</taxon>
        <taxon>Agaricales</taxon>
        <taxon>Marasmiineae</taxon>
        <taxon>Physalacriaceae</taxon>
        <taxon>Armillaria</taxon>
    </lineage>
</organism>
<dbReference type="GO" id="GO:0070291">
    <property type="term" value="P:N-acylethanolamine metabolic process"/>
    <property type="evidence" value="ECO:0007669"/>
    <property type="project" value="TreeGrafter"/>
</dbReference>
<dbReference type="GO" id="GO:0005737">
    <property type="term" value="C:cytoplasm"/>
    <property type="evidence" value="ECO:0007669"/>
    <property type="project" value="TreeGrafter"/>
</dbReference>
<feature type="region of interest" description="Disordered" evidence="1">
    <location>
        <begin position="86"/>
        <end position="140"/>
    </location>
</feature>
<dbReference type="PANTHER" id="PTHR15032:SF4">
    <property type="entry name" value="N-ACYL-PHOSPHATIDYLETHANOLAMINE-HYDROLYZING PHOSPHOLIPASE D"/>
    <property type="match status" value="1"/>
</dbReference>
<proteinExistence type="predicted"/>
<dbReference type="GO" id="GO:0070290">
    <property type="term" value="F:N-acylphosphatidylethanolamine-specific phospholipase D activity"/>
    <property type="evidence" value="ECO:0007669"/>
    <property type="project" value="TreeGrafter"/>
</dbReference>
<evidence type="ECO:0000256" key="1">
    <source>
        <dbReference type="SAM" id="MobiDB-lite"/>
    </source>
</evidence>
<sequence length="561" mass="62939">MAISVGVAVVQARSMTDGDESKRVMHIATTPQDAQPQKVDWKSIPGVRDSGMEMSHSSFKKDYTEIARNSDFRNVMSNMNLKYSKTTEETAHSSETGFGISQALNESKRAKGKPRTVLNTSSLPGHSSYPEPGLELDKKEKGGRPVHWISEKPVWFQNPWLSWRTNGRMDMLSMFTHALRNMPALPTVGTLGISVRTPTWGTEDEHNNKIKATWLGHAFLIVKVPFVGSLERGAKVLFDPAFSNRCFPSQFHGPKRYTEPPWKIDDVPETPIMILSLATLFKCTFPPQVLAMLRLLKDHMHTQGWWDARQVEIPGMSFKDNQVWFQTPEPLVEIPLRISTWGMVDALTNIKVAWFGHASVIVVFPGRDTVILFVPPSLQSSASLKTLAIPSRKDSWVRMYFAGTVHLFVEHGGDKVEERPLCSTFKEFGEGFSGFDLAEDTRNTCLFPWIISSSVDAPRWFMLLYIDAYPDDGVDHGVNEESKKIDVVDGGFPLCNVCKTKSSLLPVFCLNFIHCSGNHMQMGCHTVIRVSASCKYKTKVNGSRKVQEIEPLGSMIRLAIT</sequence>
<comment type="caution">
    <text evidence="2">The sequence shown here is derived from an EMBL/GenBank/DDBJ whole genome shotgun (WGS) entry which is preliminary data.</text>
</comment>
<dbReference type="GO" id="GO:0070292">
    <property type="term" value="P:N-acylphosphatidylethanolamine metabolic process"/>
    <property type="evidence" value="ECO:0007669"/>
    <property type="project" value="TreeGrafter"/>
</dbReference>
<gene>
    <name evidence="2" type="ORF">EV421DRAFT_1744650</name>
</gene>
<reference evidence="2" key="1">
    <citation type="submission" date="2023-06" db="EMBL/GenBank/DDBJ databases">
        <authorList>
            <consortium name="Lawrence Berkeley National Laboratory"/>
            <person name="Ahrendt S."/>
            <person name="Sahu N."/>
            <person name="Indic B."/>
            <person name="Wong-Bajracharya J."/>
            <person name="Merenyi Z."/>
            <person name="Ke H.-M."/>
            <person name="Monk M."/>
            <person name="Kocsube S."/>
            <person name="Drula E."/>
            <person name="Lipzen A."/>
            <person name="Balint B."/>
            <person name="Henrissat B."/>
            <person name="Andreopoulos B."/>
            <person name="Martin F.M."/>
            <person name="Harder C.B."/>
            <person name="Rigling D."/>
            <person name="Ford K.L."/>
            <person name="Foster G.D."/>
            <person name="Pangilinan J."/>
            <person name="Papanicolaou A."/>
            <person name="Barry K."/>
            <person name="LaButti K."/>
            <person name="Viragh M."/>
            <person name="Koriabine M."/>
            <person name="Yan M."/>
            <person name="Riley R."/>
            <person name="Champramary S."/>
            <person name="Plett K.L."/>
            <person name="Tsai I.J."/>
            <person name="Slot J."/>
            <person name="Sipos G."/>
            <person name="Plett J."/>
            <person name="Nagy L.G."/>
            <person name="Grigoriev I.V."/>
        </authorList>
    </citation>
    <scope>NUCLEOTIDE SEQUENCE</scope>
    <source>
        <strain evidence="2">FPL87.14</strain>
    </source>
</reference>
<dbReference type="Gene3D" id="3.60.15.10">
    <property type="entry name" value="Ribonuclease Z/Hydroxyacylglutathione hydrolase-like"/>
    <property type="match status" value="1"/>
</dbReference>